<feature type="region of interest" description="Disordered" evidence="1">
    <location>
        <begin position="41"/>
        <end position="73"/>
    </location>
</feature>
<gene>
    <name evidence="3" type="ORF">ORAREDHAP_LOCUS39215</name>
</gene>
<accession>A0A6J5XU77</accession>
<feature type="compositionally biased region" description="Basic and acidic residues" evidence="1">
    <location>
        <begin position="191"/>
        <end position="206"/>
    </location>
</feature>
<feature type="region of interest" description="Disordered" evidence="1">
    <location>
        <begin position="107"/>
        <end position="148"/>
    </location>
</feature>
<feature type="compositionally biased region" description="Basic and acidic residues" evidence="1">
    <location>
        <begin position="122"/>
        <end position="141"/>
    </location>
</feature>
<dbReference type="PROSITE" id="PS00028">
    <property type="entry name" value="ZINC_FINGER_C2H2_1"/>
    <property type="match status" value="1"/>
</dbReference>
<feature type="compositionally biased region" description="Polar residues" evidence="1">
    <location>
        <begin position="178"/>
        <end position="189"/>
    </location>
</feature>
<reference evidence="4" key="1">
    <citation type="journal article" date="2020" name="Genome Biol.">
        <title>Gamete binning: chromosome-level and haplotype-resolved genome assembly enabled by high-throughput single-cell sequencing of gamete genomes.</title>
        <authorList>
            <person name="Campoy J.A."/>
            <person name="Sun H."/>
            <person name="Goel M."/>
            <person name="Jiao W.-B."/>
            <person name="Folz-Donahue K."/>
            <person name="Wang N."/>
            <person name="Rubio M."/>
            <person name="Liu C."/>
            <person name="Kukat C."/>
            <person name="Ruiz D."/>
            <person name="Huettel B."/>
            <person name="Schneeberger K."/>
        </authorList>
    </citation>
    <scope>NUCLEOTIDE SEQUENCE [LARGE SCALE GENOMIC DNA]</scope>
    <source>
        <strain evidence="4">cv. Rojo Pasion</strain>
    </source>
</reference>
<proteinExistence type="predicted"/>
<dbReference type="InterPro" id="IPR013087">
    <property type="entry name" value="Znf_C2H2_type"/>
</dbReference>
<evidence type="ECO:0000313" key="4">
    <source>
        <dbReference type="Proteomes" id="UP000507245"/>
    </source>
</evidence>
<organism evidence="3 4">
    <name type="scientific">Prunus armeniaca</name>
    <name type="common">Apricot</name>
    <name type="synonym">Armeniaca vulgaris</name>
    <dbReference type="NCBI Taxonomy" id="36596"/>
    <lineage>
        <taxon>Eukaryota</taxon>
        <taxon>Viridiplantae</taxon>
        <taxon>Streptophyta</taxon>
        <taxon>Embryophyta</taxon>
        <taxon>Tracheophyta</taxon>
        <taxon>Spermatophyta</taxon>
        <taxon>Magnoliopsida</taxon>
        <taxon>eudicotyledons</taxon>
        <taxon>Gunneridae</taxon>
        <taxon>Pentapetalae</taxon>
        <taxon>rosids</taxon>
        <taxon>fabids</taxon>
        <taxon>Rosales</taxon>
        <taxon>Rosaceae</taxon>
        <taxon>Amygdaloideae</taxon>
        <taxon>Amygdaleae</taxon>
        <taxon>Prunus</taxon>
    </lineage>
</organism>
<name>A0A6J5XU77_PRUAR</name>
<dbReference type="EMBL" id="CAEKKB010000006">
    <property type="protein sequence ID" value="CAB4314728.1"/>
    <property type="molecule type" value="Genomic_DNA"/>
</dbReference>
<feature type="domain" description="C2H2-type" evidence="2">
    <location>
        <begin position="228"/>
        <end position="248"/>
    </location>
</feature>
<evidence type="ECO:0000313" key="3">
    <source>
        <dbReference type="EMBL" id="CAB4314728.1"/>
    </source>
</evidence>
<sequence length="316" mass="36778">MFCMELRNFIAEGGDEFYLGNENLACCPRKEAMSCCVREMRENRERRDSEKKEKRDFEKKGKKNYETREKKEKGQRCHLLKTLPTLTMSLSQKKKLSQTRTIILFKKTNQKTKKRMARVRSKKSENNNIRKESKAKGERGSKAQVKHYTESHTCSHLRLFPPLSLSLQLAKKMRPINLNPSSAESSNSDPLIDHEKKAKAQTEDKKKKNLTRAQVKKQLKLIDEVINCFICSKILPIHHRMQSHQKAHYYIFKECTKCNMRFHNNLDYKVHLKVFGVVKIHPIRQGGIPSGTIPNSPEFLAVEEFLAAEFLVVENS</sequence>
<feature type="compositionally biased region" description="Basic residues" evidence="1">
    <location>
        <begin position="108"/>
        <end position="121"/>
    </location>
</feature>
<feature type="region of interest" description="Disordered" evidence="1">
    <location>
        <begin position="177"/>
        <end position="212"/>
    </location>
</feature>
<dbReference type="AlphaFoldDB" id="A0A6J5XU77"/>
<evidence type="ECO:0000259" key="2">
    <source>
        <dbReference type="PROSITE" id="PS00028"/>
    </source>
</evidence>
<evidence type="ECO:0000256" key="1">
    <source>
        <dbReference type="SAM" id="MobiDB-lite"/>
    </source>
</evidence>
<protein>
    <recommendedName>
        <fullName evidence="2">C2H2-type domain-containing protein</fullName>
    </recommendedName>
</protein>
<keyword evidence="4" id="KW-1185">Reference proteome</keyword>
<dbReference type="Proteomes" id="UP000507245">
    <property type="component" value="Unassembled WGS sequence"/>
</dbReference>